<gene>
    <name evidence="3" type="ORF">GCM10009544_42570</name>
</gene>
<evidence type="ECO:0000256" key="2">
    <source>
        <dbReference type="SAM" id="SignalP"/>
    </source>
</evidence>
<keyword evidence="2" id="KW-0732">Signal</keyword>
<keyword evidence="4" id="KW-1185">Reference proteome</keyword>
<reference evidence="3 4" key="1">
    <citation type="journal article" date="2019" name="Int. J. Syst. Evol. Microbiol.">
        <title>The Global Catalogue of Microorganisms (GCM) 10K type strain sequencing project: providing services to taxonomists for standard genome sequencing and annotation.</title>
        <authorList>
            <consortium name="The Broad Institute Genomics Platform"/>
            <consortium name="The Broad Institute Genome Sequencing Center for Infectious Disease"/>
            <person name="Wu L."/>
            <person name="Ma J."/>
        </authorList>
    </citation>
    <scope>NUCLEOTIDE SEQUENCE [LARGE SCALE GENOMIC DNA]</scope>
    <source>
        <strain evidence="3 4">JCM 10649</strain>
    </source>
</reference>
<dbReference type="RefSeq" id="WP_344093129.1">
    <property type="nucleotide sequence ID" value="NZ_BAAAHB010000051.1"/>
</dbReference>
<feature type="signal peptide" evidence="2">
    <location>
        <begin position="1"/>
        <end position="31"/>
    </location>
</feature>
<organism evidence="3 4">
    <name type="scientific">Streptomyces stramineus</name>
    <dbReference type="NCBI Taxonomy" id="173861"/>
    <lineage>
        <taxon>Bacteria</taxon>
        <taxon>Bacillati</taxon>
        <taxon>Actinomycetota</taxon>
        <taxon>Actinomycetes</taxon>
        <taxon>Kitasatosporales</taxon>
        <taxon>Streptomycetaceae</taxon>
        <taxon>Streptomyces</taxon>
    </lineage>
</organism>
<keyword evidence="1" id="KW-0812">Transmembrane</keyword>
<feature type="transmembrane region" description="Helical" evidence="1">
    <location>
        <begin position="254"/>
        <end position="273"/>
    </location>
</feature>
<keyword evidence="1" id="KW-0472">Membrane</keyword>
<evidence type="ECO:0008006" key="5">
    <source>
        <dbReference type="Google" id="ProtNLM"/>
    </source>
</evidence>
<name>A0ABN1AGJ9_9ACTN</name>
<feature type="chain" id="PRO_5047204791" description="DUF916 domain-containing protein" evidence="2">
    <location>
        <begin position="32"/>
        <end position="284"/>
    </location>
</feature>
<comment type="caution">
    <text evidence="3">The sequence shown here is derived from an EMBL/GenBank/DDBJ whole genome shotgun (WGS) entry which is preliminary data.</text>
</comment>
<evidence type="ECO:0000256" key="1">
    <source>
        <dbReference type="SAM" id="Phobius"/>
    </source>
</evidence>
<protein>
    <recommendedName>
        <fullName evidence="5">DUF916 domain-containing protein</fullName>
    </recommendedName>
</protein>
<dbReference type="InterPro" id="IPR006311">
    <property type="entry name" value="TAT_signal"/>
</dbReference>
<accession>A0ABN1AGJ9</accession>
<dbReference type="PROSITE" id="PS51318">
    <property type="entry name" value="TAT"/>
    <property type="match status" value="1"/>
</dbReference>
<sequence length="284" mass="29149">MTSPHRTRRSPRHLAALTAAAALLSAPAAFADAKPWSAAPAPPGKEAPGADDRSAFYLEGRAGTVLEDKLTVVNPADRPRTLGLRAVGPWLALATRRVTVPPRTRADMPFTVTVPDGARPGGHSGAVVVTGEGRDVRLPVALRVTGGPALPALAVENVRVSGAGGGAVIRYALVNRGNTALAPRLTIRADGLFGEVLRRPGSGAPAELAPGRSVRLTEKWPDAPRLDAVRVHVTATAPGAARATASGSYTPLPWILPTLGGAAVALVAAGLAVRRRRGRAGAET</sequence>
<evidence type="ECO:0000313" key="4">
    <source>
        <dbReference type="Proteomes" id="UP001499895"/>
    </source>
</evidence>
<evidence type="ECO:0000313" key="3">
    <source>
        <dbReference type="EMBL" id="GAA0476010.1"/>
    </source>
</evidence>
<keyword evidence="1" id="KW-1133">Transmembrane helix</keyword>
<dbReference type="Proteomes" id="UP001499895">
    <property type="component" value="Unassembled WGS sequence"/>
</dbReference>
<dbReference type="EMBL" id="BAAAHB010000051">
    <property type="protein sequence ID" value="GAA0476010.1"/>
    <property type="molecule type" value="Genomic_DNA"/>
</dbReference>
<proteinExistence type="predicted"/>